<feature type="transmembrane region" description="Helical" evidence="6">
    <location>
        <begin position="326"/>
        <end position="345"/>
    </location>
</feature>
<keyword evidence="2" id="KW-1003">Cell membrane</keyword>
<dbReference type="InterPro" id="IPR001851">
    <property type="entry name" value="ABC_transp_permease"/>
</dbReference>
<dbReference type="STRING" id="589385.SAMN05421504_106402"/>
<feature type="transmembrane region" description="Helical" evidence="6">
    <location>
        <begin position="88"/>
        <end position="108"/>
    </location>
</feature>
<accession>A0A1H3LXG3</accession>
<evidence type="ECO:0000313" key="7">
    <source>
        <dbReference type="EMBL" id="SDY69121.1"/>
    </source>
</evidence>
<dbReference type="Proteomes" id="UP000199515">
    <property type="component" value="Unassembled WGS sequence"/>
</dbReference>
<feature type="transmembrane region" description="Helical" evidence="6">
    <location>
        <begin position="114"/>
        <end position="135"/>
    </location>
</feature>
<protein>
    <submittedName>
        <fullName evidence="7">Simple sugar transport system permease protein</fullName>
    </submittedName>
</protein>
<dbReference type="Pfam" id="PF02653">
    <property type="entry name" value="BPD_transp_2"/>
    <property type="match status" value="1"/>
</dbReference>
<feature type="transmembrane region" description="Helical" evidence="6">
    <location>
        <begin position="200"/>
        <end position="218"/>
    </location>
</feature>
<dbReference type="GO" id="GO:0005886">
    <property type="term" value="C:plasma membrane"/>
    <property type="evidence" value="ECO:0007669"/>
    <property type="project" value="UniProtKB-SubCell"/>
</dbReference>
<dbReference type="AlphaFoldDB" id="A0A1H3LXG3"/>
<dbReference type="RefSeq" id="WP_091293928.1">
    <property type="nucleotide sequence ID" value="NZ_FNON01000006.1"/>
</dbReference>
<dbReference type="PANTHER" id="PTHR47089">
    <property type="entry name" value="ABC TRANSPORTER, PERMEASE PROTEIN"/>
    <property type="match status" value="1"/>
</dbReference>
<reference evidence="7 8" key="1">
    <citation type="submission" date="2016-10" db="EMBL/GenBank/DDBJ databases">
        <authorList>
            <person name="de Groot N.N."/>
        </authorList>
    </citation>
    <scope>NUCLEOTIDE SEQUENCE [LARGE SCALE GENOMIC DNA]</scope>
    <source>
        <strain evidence="7 8">CPCC 202699</strain>
    </source>
</reference>
<evidence type="ECO:0000256" key="6">
    <source>
        <dbReference type="SAM" id="Phobius"/>
    </source>
</evidence>
<keyword evidence="7" id="KW-0762">Sugar transport</keyword>
<keyword evidence="5 6" id="KW-0472">Membrane</keyword>
<proteinExistence type="predicted"/>
<organism evidence="7 8">
    <name type="scientific">Amycolatopsis xylanica</name>
    <dbReference type="NCBI Taxonomy" id="589385"/>
    <lineage>
        <taxon>Bacteria</taxon>
        <taxon>Bacillati</taxon>
        <taxon>Actinomycetota</taxon>
        <taxon>Actinomycetes</taxon>
        <taxon>Pseudonocardiales</taxon>
        <taxon>Pseudonocardiaceae</taxon>
        <taxon>Amycolatopsis</taxon>
    </lineage>
</organism>
<feature type="transmembrane region" description="Helical" evidence="6">
    <location>
        <begin position="144"/>
        <end position="162"/>
    </location>
</feature>
<keyword evidence="8" id="KW-1185">Reference proteome</keyword>
<keyword evidence="4 6" id="KW-1133">Transmembrane helix</keyword>
<dbReference type="PANTHER" id="PTHR47089:SF1">
    <property type="entry name" value="GUANOSINE ABC TRANSPORTER PERMEASE PROTEIN NUPP"/>
    <property type="match status" value="1"/>
</dbReference>
<keyword evidence="7" id="KW-0813">Transport</keyword>
<evidence type="ECO:0000256" key="3">
    <source>
        <dbReference type="ARBA" id="ARBA00022692"/>
    </source>
</evidence>
<evidence type="ECO:0000313" key="8">
    <source>
        <dbReference type="Proteomes" id="UP000199515"/>
    </source>
</evidence>
<evidence type="ECO:0000256" key="4">
    <source>
        <dbReference type="ARBA" id="ARBA00022989"/>
    </source>
</evidence>
<dbReference type="EMBL" id="FNON01000006">
    <property type="protein sequence ID" value="SDY69121.1"/>
    <property type="molecule type" value="Genomic_DNA"/>
</dbReference>
<comment type="subcellular location">
    <subcellularLocation>
        <location evidence="1">Cell membrane</location>
        <topology evidence="1">Multi-pass membrane protein</topology>
    </subcellularLocation>
</comment>
<feature type="transmembrane region" description="Helical" evidence="6">
    <location>
        <begin position="248"/>
        <end position="268"/>
    </location>
</feature>
<keyword evidence="3 6" id="KW-0812">Transmembrane</keyword>
<feature type="transmembrane region" description="Helical" evidence="6">
    <location>
        <begin position="56"/>
        <end position="76"/>
    </location>
</feature>
<dbReference type="GO" id="GO:0022857">
    <property type="term" value="F:transmembrane transporter activity"/>
    <property type="evidence" value="ECO:0007669"/>
    <property type="project" value="InterPro"/>
</dbReference>
<name>A0A1H3LXG3_9PSEU</name>
<dbReference type="OrthoDB" id="45037at2"/>
<evidence type="ECO:0000256" key="2">
    <source>
        <dbReference type="ARBA" id="ARBA00022475"/>
    </source>
</evidence>
<evidence type="ECO:0000256" key="5">
    <source>
        <dbReference type="ARBA" id="ARBA00023136"/>
    </source>
</evidence>
<evidence type="ECO:0000256" key="1">
    <source>
        <dbReference type="ARBA" id="ARBA00004651"/>
    </source>
</evidence>
<sequence>MGRFSVRSISLGLAAPVAALVFALLVCSLILAGTGHPPIDVLDQMVKSVQRPRTLVNSINSATTYYLSAVAVAIGFRMRLFNIGVDGQYRLAAMLAAAFAGSSFLSGMPSFVRILLTLIAAMAVGAIWAGIAGFLKVTRGVSEVISTIMLNAISTAIVAYLLNADRLAVKVAGSNNIGTATITEGGRVPGFAYTGSSSKIFGLIILAALVGFLYWFMLNRTRFGFDLKATGLSESAAVASGVNVKKMVLASMLISGAIAGLVGMPQLLGSSYSYALDFPAGLGFTGIAIALLGRNHPVGMAFAAFLWGVLDQSSNVLDISGVPKEIVVIMQGIIVLSVVIAYELVRRYRLKLEQRDVGRALGTTKTAAEVSA</sequence>
<gene>
    <name evidence="7" type="ORF">SAMN05421504_106402</name>
</gene>
<dbReference type="CDD" id="cd06580">
    <property type="entry name" value="TM_PBP1_transp_TpRbsC_like"/>
    <property type="match status" value="1"/>
</dbReference>